<organism evidence="1 2">
    <name type="scientific">Porites evermanni</name>
    <dbReference type="NCBI Taxonomy" id="104178"/>
    <lineage>
        <taxon>Eukaryota</taxon>
        <taxon>Metazoa</taxon>
        <taxon>Cnidaria</taxon>
        <taxon>Anthozoa</taxon>
        <taxon>Hexacorallia</taxon>
        <taxon>Scleractinia</taxon>
        <taxon>Fungiina</taxon>
        <taxon>Poritidae</taxon>
        <taxon>Porites</taxon>
    </lineage>
</organism>
<evidence type="ECO:0000313" key="1">
    <source>
        <dbReference type="EMBL" id="CAH3148638.1"/>
    </source>
</evidence>
<name>A0ABN8PQB9_9CNID</name>
<evidence type="ECO:0000313" key="2">
    <source>
        <dbReference type="Proteomes" id="UP001159427"/>
    </source>
</evidence>
<accession>A0ABN8PQB9</accession>
<reference evidence="1 2" key="1">
    <citation type="submission" date="2022-05" db="EMBL/GenBank/DDBJ databases">
        <authorList>
            <consortium name="Genoscope - CEA"/>
            <person name="William W."/>
        </authorList>
    </citation>
    <scope>NUCLEOTIDE SEQUENCE [LARGE SCALE GENOMIC DNA]</scope>
</reference>
<keyword evidence="2" id="KW-1185">Reference proteome</keyword>
<gene>
    <name evidence="1" type="ORF">PEVE_00044658</name>
</gene>
<dbReference type="EMBL" id="CALNXI010000955">
    <property type="protein sequence ID" value="CAH3148638.1"/>
    <property type="molecule type" value="Genomic_DNA"/>
</dbReference>
<dbReference type="Proteomes" id="UP001159427">
    <property type="component" value="Unassembled WGS sequence"/>
</dbReference>
<sequence length="89" mass="10561">MESANYASYKNWTGVRVWHFEMSRLRFTSCRLEHYKKREKRYFDVHLDAGMEQPLDEHADETLLSQASQISVPEKEVSICLVRREGNPK</sequence>
<proteinExistence type="predicted"/>
<protein>
    <submittedName>
        <fullName evidence="1">Uncharacterized protein</fullName>
    </submittedName>
</protein>
<comment type="caution">
    <text evidence="1">The sequence shown here is derived from an EMBL/GenBank/DDBJ whole genome shotgun (WGS) entry which is preliminary data.</text>
</comment>